<dbReference type="Pfam" id="PF00082">
    <property type="entry name" value="Peptidase_S8"/>
    <property type="match status" value="1"/>
</dbReference>
<feature type="region of interest" description="Disordered" evidence="8">
    <location>
        <begin position="327"/>
        <end position="355"/>
    </location>
</feature>
<evidence type="ECO:0000256" key="3">
    <source>
        <dbReference type="ARBA" id="ARBA00022801"/>
    </source>
</evidence>
<dbReference type="InterPro" id="IPR036852">
    <property type="entry name" value="Peptidase_S8/S53_dom_sf"/>
</dbReference>
<keyword evidence="2 6" id="KW-0645">Protease</keyword>
<feature type="domain" description="Peptidase S8/S53" evidence="10">
    <location>
        <begin position="173"/>
        <end position="500"/>
    </location>
</feature>
<feature type="active site" description="Charge relay system" evidence="5 6">
    <location>
        <position position="432"/>
    </location>
</feature>
<evidence type="ECO:0000313" key="11">
    <source>
        <dbReference type="EMBL" id="QHA03887.1"/>
    </source>
</evidence>
<comment type="similarity">
    <text evidence="1 6 7">Belongs to the peptidase S8 family.</text>
</comment>
<name>A0A6I6N5G0_9ACTN</name>
<dbReference type="InterPro" id="IPR015500">
    <property type="entry name" value="Peptidase_S8_subtilisin-rel"/>
</dbReference>
<dbReference type="InterPro" id="IPR000209">
    <property type="entry name" value="Peptidase_S8/S53_dom"/>
</dbReference>
<dbReference type="PROSITE" id="PS00136">
    <property type="entry name" value="SUBTILASE_ASP"/>
    <property type="match status" value="1"/>
</dbReference>
<dbReference type="Proteomes" id="UP000436138">
    <property type="component" value="Chromosome"/>
</dbReference>
<evidence type="ECO:0000313" key="12">
    <source>
        <dbReference type="Proteomes" id="UP000436138"/>
    </source>
</evidence>
<dbReference type="RefSeq" id="WP_158919604.1">
    <property type="nucleotide sequence ID" value="NZ_CP047020.1"/>
</dbReference>
<feature type="signal peptide" evidence="9">
    <location>
        <begin position="1"/>
        <end position="33"/>
    </location>
</feature>
<feature type="compositionally biased region" description="Polar residues" evidence="8">
    <location>
        <begin position="341"/>
        <end position="355"/>
    </location>
</feature>
<feature type="active site" description="Charge relay system" evidence="5 6">
    <location>
        <position position="181"/>
    </location>
</feature>
<dbReference type="InterPro" id="IPR022398">
    <property type="entry name" value="Peptidase_S8_His-AS"/>
</dbReference>
<dbReference type="GO" id="GO:0004252">
    <property type="term" value="F:serine-type endopeptidase activity"/>
    <property type="evidence" value="ECO:0007669"/>
    <property type="project" value="UniProtKB-UniRule"/>
</dbReference>
<protein>
    <submittedName>
        <fullName evidence="11">S8 family serine peptidase</fullName>
    </submittedName>
</protein>
<dbReference type="Gene3D" id="3.40.50.200">
    <property type="entry name" value="Peptidase S8/S53 domain"/>
    <property type="match status" value="1"/>
</dbReference>
<dbReference type="PRINTS" id="PR00723">
    <property type="entry name" value="SUBTILISIN"/>
</dbReference>
<dbReference type="AlphaFoldDB" id="A0A6I6N5G0"/>
<keyword evidence="9" id="KW-0732">Signal</keyword>
<keyword evidence="12" id="KW-1185">Reference proteome</keyword>
<organism evidence="11 12">
    <name type="scientific">Streptomyces broussonetiae</name>
    <dbReference type="NCBI Taxonomy" id="2686304"/>
    <lineage>
        <taxon>Bacteria</taxon>
        <taxon>Bacillati</taxon>
        <taxon>Actinomycetota</taxon>
        <taxon>Actinomycetes</taxon>
        <taxon>Kitasatosporales</taxon>
        <taxon>Streptomycetaceae</taxon>
        <taxon>Streptomyces</taxon>
    </lineage>
</organism>
<evidence type="ECO:0000256" key="1">
    <source>
        <dbReference type="ARBA" id="ARBA00011073"/>
    </source>
</evidence>
<proteinExistence type="inferred from homology"/>
<evidence type="ECO:0000256" key="9">
    <source>
        <dbReference type="SAM" id="SignalP"/>
    </source>
</evidence>
<gene>
    <name evidence="11" type="ORF">GQF42_11910</name>
</gene>
<evidence type="ECO:0000256" key="4">
    <source>
        <dbReference type="ARBA" id="ARBA00022825"/>
    </source>
</evidence>
<evidence type="ECO:0000256" key="2">
    <source>
        <dbReference type="ARBA" id="ARBA00022670"/>
    </source>
</evidence>
<dbReference type="PROSITE" id="PS00138">
    <property type="entry name" value="SUBTILASE_SER"/>
    <property type="match status" value="1"/>
</dbReference>
<evidence type="ECO:0000256" key="7">
    <source>
        <dbReference type="RuleBase" id="RU003355"/>
    </source>
</evidence>
<evidence type="ECO:0000256" key="5">
    <source>
        <dbReference type="PIRSR" id="PIRSR615500-1"/>
    </source>
</evidence>
<sequence length="509" mass="52295">MAHLRSRHRLALAVPVALSLTAALGLLPAAASAAPVTAPAARAAESGPNLAYVVNTRTDHRTIESVRREVTRNGGSVVAGYDRIGVIVAHSADPGFAARMRTVRGVDSAGATRTAPLSAAGTTDEGAVQVLSKAQVAKLAEAAAPGEEPLEADQWDLRAIGADKAARIDPGSRSVTVGVIDTGVDDTHPDIAPNFSASQSANCVSGRADTTYGAWRPVDANHYHGTHVAGEIAAARNGIGVAGVAPGVKVASITVAQPDATSLFYPESVVCAFVFAADHGIQITNNSYYVDPWMYNCMDNPDQRAIVDAVNRAQLYAQRKGTLNVASAGNSNDDLDAPSITDASSPDDSTATTRTVDPHKCFDVPTQLPGVVTVSAVGVNGVKSYYSSYGLGVIDVAGPGGDKYQIPDTPSKNGRILSTLPNGQYGFLQGTSMASPHVAAVAALLKSAHPHATPAQLLALLRAEADNPGCPSGPYDGDGDGVVDATCTGGKHVNGFYGHGVVDALRAVK</sequence>
<accession>A0A6I6N5G0</accession>
<keyword evidence="3 6" id="KW-0378">Hydrolase</keyword>
<dbReference type="PROSITE" id="PS00137">
    <property type="entry name" value="SUBTILASE_HIS"/>
    <property type="match status" value="1"/>
</dbReference>
<dbReference type="InterPro" id="IPR050131">
    <property type="entry name" value="Peptidase_S8_subtilisin-like"/>
</dbReference>
<evidence type="ECO:0000256" key="6">
    <source>
        <dbReference type="PROSITE-ProRule" id="PRU01240"/>
    </source>
</evidence>
<dbReference type="PANTHER" id="PTHR43806:SF11">
    <property type="entry name" value="CEREVISIN-RELATED"/>
    <property type="match status" value="1"/>
</dbReference>
<dbReference type="GO" id="GO:0006508">
    <property type="term" value="P:proteolysis"/>
    <property type="evidence" value="ECO:0007669"/>
    <property type="project" value="UniProtKB-KW"/>
</dbReference>
<dbReference type="SUPFAM" id="SSF52743">
    <property type="entry name" value="Subtilisin-like"/>
    <property type="match status" value="1"/>
</dbReference>
<evidence type="ECO:0000259" key="10">
    <source>
        <dbReference type="Pfam" id="PF00082"/>
    </source>
</evidence>
<keyword evidence="4 6" id="KW-0720">Serine protease</keyword>
<dbReference type="InterPro" id="IPR023827">
    <property type="entry name" value="Peptidase_S8_Asp-AS"/>
</dbReference>
<dbReference type="PANTHER" id="PTHR43806">
    <property type="entry name" value="PEPTIDASE S8"/>
    <property type="match status" value="1"/>
</dbReference>
<feature type="chain" id="PRO_5026277745" evidence="9">
    <location>
        <begin position="34"/>
        <end position="509"/>
    </location>
</feature>
<reference evidence="11 12" key="1">
    <citation type="submission" date="2019-12" db="EMBL/GenBank/DDBJ databases">
        <title>Streptomyces sp. strain T44 isolated from rhizosphere soil of Broussonetia papyrifera.</title>
        <authorList>
            <person name="Mo P."/>
        </authorList>
    </citation>
    <scope>NUCLEOTIDE SEQUENCE [LARGE SCALE GENOMIC DNA]</scope>
    <source>
        <strain evidence="11 12">T44</strain>
    </source>
</reference>
<dbReference type="InterPro" id="IPR023828">
    <property type="entry name" value="Peptidase_S8_Ser-AS"/>
</dbReference>
<evidence type="ECO:0000256" key="8">
    <source>
        <dbReference type="SAM" id="MobiDB-lite"/>
    </source>
</evidence>
<dbReference type="PROSITE" id="PS51892">
    <property type="entry name" value="SUBTILASE"/>
    <property type="match status" value="1"/>
</dbReference>
<dbReference type="KEGG" id="sbro:GQF42_11910"/>
<dbReference type="EMBL" id="CP047020">
    <property type="protein sequence ID" value="QHA03887.1"/>
    <property type="molecule type" value="Genomic_DNA"/>
</dbReference>
<feature type="active site" description="Charge relay system" evidence="5 6">
    <location>
        <position position="224"/>
    </location>
</feature>